<proteinExistence type="inferred from homology"/>
<comment type="similarity">
    <text evidence="1">Belongs to the 'GDSL' lipolytic enzyme family.</text>
</comment>
<dbReference type="InterPro" id="IPR001087">
    <property type="entry name" value="GDSL"/>
</dbReference>
<reference evidence="4" key="1">
    <citation type="submission" date="2022-07" db="EMBL/GenBank/DDBJ databases">
        <authorList>
            <person name="Macas J."/>
            <person name="Novak P."/>
            <person name="Neumann P."/>
        </authorList>
    </citation>
    <scope>NUCLEOTIDE SEQUENCE</scope>
</reference>
<dbReference type="PANTHER" id="PTHR22835">
    <property type="entry name" value="ZINC FINGER FYVE DOMAIN CONTAINING PROTEIN"/>
    <property type="match status" value="1"/>
</dbReference>
<keyword evidence="5" id="KW-1185">Reference proteome</keyword>
<dbReference type="PANTHER" id="PTHR22835:SF158">
    <property type="entry name" value="GDSL ESTERASE_LIPASE LIP-4-LIKE ISOFORM X1"/>
    <property type="match status" value="1"/>
</dbReference>
<evidence type="ECO:0000256" key="1">
    <source>
        <dbReference type="ARBA" id="ARBA00008668"/>
    </source>
</evidence>
<dbReference type="SUPFAM" id="SSF52266">
    <property type="entry name" value="SGNH hydrolase"/>
    <property type="match status" value="1"/>
</dbReference>
<protein>
    <submittedName>
        <fullName evidence="4">Uncharacterized protein</fullName>
    </submittedName>
</protein>
<evidence type="ECO:0000313" key="3">
    <source>
        <dbReference type="EMBL" id="CAH9118050.1"/>
    </source>
</evidence>
<evidence type="ECO:0000313" key="5">
    <source>
        <dbReference type="Proteomes" id="UP001152523"/>
    </source>
</evidence>
<dbReference type="EMBL" id="CAMAPF010000935">
    <property type="protein sequence ID" value="CAH9124884.1"/>
    <property type="molecule type" value="Genomic_DNA"/>
</dbReference>
<sequence length="218" mass="24209">MMGDEEFKNALYMIDIGQNDIDGLFSSLSSQTEVIKQIPSFISEINNTLRTIYYAYGGKKFWVHNTGPFGCLPKKLATIKVNNASTDLDDYGCLKSLNEAAQIFNTQLKTICEQLRVELKNATIVYVDIYSIKYSLISNSTLYGFPEPLTSCAGCGEPPYNYRQPCGEGEFKVCEEGSKYISWDGVHYTDAANAIVASAISSGNYSTPTLKFDYFCSP</sequence>
<accession>A0AAV0EQ45</accession>
<name>A0AAV0EQ45_9ASTE</name>
<comment type="caution">
    <text evidence="4">The sequence shown here is derived from an EMBL/GenBank/DDBJ whole genome shotgun (WGS) entry which is preliminary data.</text>
</comment>
<dbReference type="Proteomes" id="UP001152523">
    <property type="component" value="Unassembled WGS sequence"/>
</dbReference>
<evidence type="ECO:0000313" key="4">
    <source>
        <dbReference type="EMBL" id="CAH9124884.1"/>
    </source>
</evidence>
<dbReference type="EMBL" id="CAMAPF010000682">
    <property type="protein sequence ID" value="CAH9118050.1"/>
    <property type="molecule type" value="Genomic_DNA"/>
</dbReference>
<dbReference type="InterPro" id="IPR036514">
    <property type="entry name" value="SGNH_hydro_sf"/>
</dbReference>
<dbReference type="Pfam" id="PF00657">
    <property type="entry name" value="Lipase_GDSL"/>
    <property type="match status" value="1"/>
</dbReference>
<gene>
    <name evidence="3" type="ORF">CEPIT_LOCUS22125</name>
    <name evidence="4" type="ORF">CEPIT_LOCUS26319</name>
</gene>
<dbReference type="Gene3D" id="3.40.50.1110">
    <property type="entry name" value="SGNH hydrolase"/>
    <property type="match status" value="1"/>
</dbReference>
<evidence type="ECO:0000256" key="2">
    <source>
        <dbReference type="ARBA" id="ARBA00023180"/>
    </source>
</evidence>
<dbReference type="AlphaFoldDB" id="A0AAV0EQ45"/>
<keyword evidence="2" id="KW-0325">Glycoprotein</keyword>
<dbReference type="GO" id="GO:0016788">
    <property type="term" value="F:hydrolase activity, acting on ester bonds"/>
    <property type="evidence" value="ECO:0007669"/>
    <property type="project" value="InterPro"/>
</dbReference>
<organism evidence="4 5">
    <name type="scientific">Cuscuta epithymum</name>
    <dbReference type="NCBI Taxonomy" id="186058"/>
    <lineage>
        <taxon>Eukaryota</taxon>
        <taxon>Viridiplantae</taxon>
        <taxon>Streptophyta</taxon>
        <taxon>Embryophyta</taxon>
        <taxon>Tracheophyta</taxon>
        <taxon>Spermatophyta</taxon>
        <taxon>Magnoliopsida</taxon>
        <taxon>eudicotyledons</taxon>
        <taxon>Gunneridae</taxon>
        <taxon>Pentapetalae</taxon>
        <taxon>asterids</taxon>
        <taxon>lamiids</taxon>
        <taxon>Solanales</taxon>
        <taxon>Convolvulaceae</taxon>
        <taxon>Cuscuteae</taxon>
        <taxon>Cuscuta</taxon>
        <taxon>Cuscuta subgen. Cuscuta</taxon>
    </lineage>
</organism>